<feature type="binding site" evidence="9">
    <location>
        <begin position="108"/>
        <end position="109"/>
    </location>
    <ligand>
        <name>pyridoxal 5'-phosphate</name>
        <dbReference type="ChEBI" id="CHEBI:597326"/>
    </ligand>
</feature>
<feature type="binding site" evidence="9">
    <location>
        <position position="389"/>
    </location>
    <ligand>
        <name>substrate</name>
    </ligand>
</feature>
<protein>
    <recommendedName>
        <fullName evidence="9">Adenosylmethionine-8-amino-7-oxononanoate aminotransferase</fullName>
        <ecNumber evidence="9">2.6.1.62</ecNumber>
    </recommendedName>
    <alternativeName>
        <fullName evidence="9">7,8-diamino-pelargonic acid aminotransferase</fullName>
        <shortName evidence="9">DAPA AT</shortName>
        <shortName evidence="9">DAPA aminotransferase</shortName>
    </alternativeName>
    <alternativeName>
        <fullName evidence="9">7,8-diaminononanoate synthase</fullName>
        <shortName evidence="9">DANS</shortName>
    </alternativeName>
    <alternativeName>
        <fullName evidence="9">Diaminopelargonic acid synthase</fullName>
    </alternativeName>
</protein>
<gene>
    <name evidence="9 10" type="primary">bioA</name>
    <name evidence="10" type="ORF">DCC81_13645</name>
</gene>
<dbReference type="GO" id="GO:0051537">
    <property type="term" value="F:2 iron, 2 sulfur cluster binding"/>
    <property type="evidence" value="ECO:0007669"/>
    <property type="project" value="UniProtKB-KW"/>
</dbReference>
<dbReference type="RefSeq" id="WP_108688236.1">
    <property type="nucleotide sequence ID" value="NZ_QCYK01000002.1"/>
</dbReference>
<keyword evidence="6 9" id="KW-0093">Biotin biosynthesis</keyword>
<evidence type="ECO:0000256" key="9">
    <source>
        <dbReference type="HAMAP-Rule" id="MF_00834"/>
    </source>
</evidence>
<feature type="modified residue" description="N6-(pyridoxal phosphate)lysine" evidence="9">
    <location>
        <position position="272"/>
    </location>
</feature>
<accession>A0A2T7BJC9</accession>
<feature type="binding site" evidence="9">
    <location>
        <position position="272"/>
    </location>
    <ligand>
        <name>substrate</name>
    </ligand>
</feature>
<keyword evidence="11" id="KW-1185">Reference proteome</keyword>
<evidence type="ECO:0000256" key="8">
    <source>
        <dbReference type="ARBA" id="ARBA00048449"/>
    </source>
</evidence>
<dbReference type="InterPro" id="IPR049704">
    <property type="entry name" value="Aminotrans_3_PPA_site"/>
</dbReference>
<evidence type="ECO:0000256" key="7">
    <source>
        <dbReference type="ARBA" id="ARBA00022898"/>
    </source>
</evidence>
<feature type="binding site" evidence="9">
    <location>
        <position position="243"/>
    </location>
    <ligand>
        <name>pyridoxal 5'-phosphate</name>
        <dbReference type="ChEBI" id="CHEBI:597326"/>
    </ligand>
</feature>
<dbReference type="NCBIfam" id="NF004624">
    <property type="entry name" value="PRK05964.1"/>
    <property type="match status" value="1"/>
</dbReference>
<organism evidence="10 11">
    <name type="scientific">Chitinophaga parva</name>
    <dbReference type="NCBI Taxonomy" id="2169414"/>
    <lineage>
        <taxon>Bacteria</taxon>
        <taxon>Pseudomonadati</taxon>
        <taxon>Bacteroidota</taxon>
        <taxon>Chitinophagia</taxon>
        <taxon>Chitinophagales</taxon>
        <taxon>Chitinophagaceae</taxon>
        <taxon>Chitinophaga</taxon>
    </lineage>
</organism>
<keyword evidence="7 9" id="KW-0663">Pyridoxal phosphate</keyword>
<comment type="function">
    <text evidence="9">Catalyzes the transfer of the alpha-amino group from S-adenosyl-L-methionine (SAM) to 7-keto-8-aminopelargonic acid (KAPA) to form 7,8-diaminopelargonic acid (DAPA). It is the only aminotransferase known to utilize SAM as an amino donor.</text>
</comment>
<dbReference type="InterPro" id="IPR015424">
    <property type="entry name" value="PyrdxlP-dep_Trfase"/>
</dbReference>
<evidence type="ECO:0000256" key="1">
    <source>
        <dbReference type="ARBA" id="ARBA00001933"/>
    </source>
</evidence>
<comment type="similarity">
    <text evidence="9">Belongs to the class-III pyridoxal-phosphate-dependent aminotransferase family. BioA subfamily.</text>
</comment>
<dbReference type="Gene3D" id="3.40.640.10">
    <property type="entry name" value="Type I PLP-dependent aspartate aminotransferase-like (Major domain)"/>
    <property type="match status" value="1"/>
</dbReference>
<comment type="subunit">
    <text evidence="9">Homodimer.</text>
</comment>
<dbReference type="InterPro" id="IPR015421">
    <property type="entry name" value="PyrdxlP-dep_Trfase_major"/>
</dbReference>
<keyword evidence="5 9" id="KW-0949">S-adenosyl-L-methionine</keyword>
<dbReference type="OrthoDB" id="730777at2"/>
<dbReference type="SUPFAM" id="SSF53383">
    <property type="entry name" value="PLP-dependent transferases"/>
    <property type="match status" value="1"/>
</dbReference>
<reference evidence="10 11" key="1">
    <citation type="submission" date="2018-04" db="EMBL/GenBank/DDBJ databases">
        <title>Chitinophaga fuyangensis sp. nov., isolated from soil in a chemical factory.</title>
        <authorList>
            <person name="Chen K."/>
        </authorList>
    </citation>
    <scope>NUCLEOTIDE SEQUENCE [LARGE SCALE GENOMIC DNA]</scope>
    <source>
        <strain evidence="10 11">LY-1</strain>
    </source>
</reference>
<evidence type="ECO:0000256" key="4">
    <source>
        <dbReference type="ARBA" id="ARBA00022679"/>
    </source>
</evidence>
<sequence length="425" mass="46619">MLWYPYTQMKQVDRLPKMIAGNGVIMQLEDGRSLVDGISSWWAVIHGYNHPRLNAALAAQAARFAHVMLGGMTHGPALEWAAELVRITRLPGQEAGEGLHHVFFSDSGSIGVEVALKMAIQYWKNLGIQNKHKILSLRNGYHGDTFKAMEVGDDSDFTRAFSAVLHRGYMLDIPTGGFDATPEQVQPAIDQLEALLKENHAHIAAFIVEPIVQCAGGFHIYSPLYLKAARALCTQYDVLLIFDEVATGFGRTGKMFAAEHAAVTPDIMIVGKALTAGYMGHAATLSTDAVFNSFLGKDDEKALMHGPTFMGNALACAVGLESIRIIESENYLEKVARIHAIIREELDAVNSPAIVSKRTLGAIGVLEFENAELLAGFKPFAMEEGVWLRPIGNILYLMPPYVISEGELRKVTGVMRRWVEKISGK</sequence>
<dbReference type="EMBL" id="QCYK01000002">
    <property type="protein sequence ID" value="PUZ26399.1"/>
    <property type="molecule type" value="Genomic_DNA"/>
</dbReference>
<dbReference type="InterPro" id="IPR005815">
    <property type="entry name" value="BioA"/>
</dbReference>
<feature type="binding site" evidence="9">
    <location>
        <position position="306"/>
    </location>
    <ligand>
        <name>substrate</name>
    </ligand>
</feature>
<dbReference type="CDD" id="cd00610">
    <property type="entry name" value="OAT_like"/>
    <property type="match status" value="1"/>
</dbReference>
<evidence type="ECO:0000313" key="10">
    <source>
        <dbReference type="EMBL" id="PUZ26399.1"/>
    </source>
</evidence>
<proteinExistence type="inferred from homology"/>
<feature type="binding site" evidence="9">
    <location>
        <position position="141"/>
    </location>
    <ligand>
        <name>substrate</name>
    </ligand>
</feature>
<keyword evidence="9" id="KW-0963">Cytoplasm</keyword>
<dbReference type="GO" id="GO:0004015">
    <property type="term" value="F:adenosylmethionine-8-amino-7-oxononanoate transaminase activity"/>
    <property type="evidence" value="ECO:0007669"/>
    <property type="project" value="UniProtKB-UniRule"/>
</dbReference>
<dbReference type="PANTHER" id="PTHR42684:SF3">
    <property type="entry name" value="ADENOSYLMETHIONINE-8-AMINO-7-OXONONANOATE AMINOTRANSFERASE"/>
    <property type="match status" value="1"/>
</dbReference>
<dbReference type="Pfam" id="PF00202">
    <property type="entry name" value="Aminotran_3"/>
    <property type="match status" value="1"/>
</dbReference>
<evidence type="ECO:0000256" key="5">
    <source>
        <dbReference type="ARBA" id="ARBA00022691"/>
    </source>
</evidence>
<dbReference type="InterPro" id="IPR015422">
    <property type="entry name" value="PyrdxlP-dep_Trfase_small"/>
</dbReference>
<comment type="pathway">
    <text evidence="2 9">Cofactor biosynthesis; biotin biosynthesis; 7,8-diaminononanoate from 8-amino-7-oxononanoate (SAM route): step 1/1.</text>
</comment>
<dbReference type="Proteomes" id="UP000244450">
    <property type="component" value="Unassembled WGS sequence"/>
</dbReference>
<evidence type="ECO:0000256" key="6">
    <source>
        <dbReference type="ARBA" id="ARBA00022756"/>
    </source>
</evidence>
<name>A0A2T7BJC9_9BACT</name>
<dbReference type="AlphaFoldDB" id="A0A2T7BJC9"/>
<evidence type="ECO:0000313" key="11">
    <source>
        <dbReference type="Proteomes" id="UP000244450"/>
    </source>
</evidence>
<dbReference type="NCBIfam" id="TIGR00508">
    <property type="entry name" value="bioA"/>
    <property type="match status" value="1"/>
</dbReference>
<dbReference type="HAMAP" id="MF_00834">
    <property type="entry name" value="BioA"/>
    <property type="match status" value="1"/>
</dbReference>
<comment type="catalytic activity">
    <reaction evidence="8 9">
        <text>(8S)-8-amino-7-oxononanoate + S-adenosyl-L-methionine = S-adenosyl-4-methylsulfanyl-2-oxobutanoate + (7R,8S)-7,8-diammoniononanoate</text>
        <dbReference type="Rhea" id="RHEA:16861"/>
        <dbReference type="ChEBI" id="CHEBI:16490"/>
        <dbReference type="ChEBI" id="CHEBI:59789"/>
        <dbReference type="ChEBI" id="CHEBI:149468"/>
        <dbReference type="ChEBI" id="CHEBI:149469"/>
        <dbReference type="EC" id="2.6.1.62"/>
    </reaction>
</comment>
<comment type="caution">
    <text evidence="10">The sequence shown here is derived from an EMBL/GenBank/DDBJ whole genome shotgun (WGS) entry which is preliminary data.</text>
</comment>
<feature type="site" description="Participates in the substrate recognition with KAPA and in a stacking interaction with the adenine ring of SAM" evidence="9">
    <location>
        <position position="6"/>
    </location>
</feature>
<dbReference type="GO" id="GO:0005737">
    <property type="term" value="C:cytoplasm"/>
    <property type="evidence" value="ECO:0007669"/>
    <property type="project" value="UniProtKB-SubCell"/>
</dbReference>
<feature type="binding site" evidence="9">
    <location>
        <begin position="307"/>
        <end position="308"/>
    </location>
    <ligand>
        <name>pyridoxal 5'-phosphate</name>
        <dbReference type="ChEBI" id="CHEBI:597326"/>
    </ligand>
</feature>
<dbReference type="EC" id="2.6.1.62" evidence="9"/>
<dbReference type="InterPro" id="IPR005814">
    <property type="entry name" value="Aminotrans_3"/>
</dbReference>
<comment type="subcellular location">
    <subcellularLocation>
        <location evidence="9">Cytoplasm</location>
    </subcellularLocation>
</comment>
<dbReference type="PANTHER" id="PTHR42684">
    <property type="entry name" value="ADENOSYLMETHIONINE-8-AMINO-7-OXONONANOATE AMINOTRANSFERASE"/>
    <property type="match status" value="1"/>
</dbReference>
<dbReference type="GO" id="GO:0009102">
    <property type="term" value="P:biotin biosynthetic process"/>
    <property type="evidence" value="ECO:0007669"/>
    <property type="project" value="UniProtKB-UniRule"/>
</dbReference>
<evidence type="ECO:0000256" key="3">
    <source>
        <dbReference type="ARBA" id="ARBA00022576"/>
    </source>
</evidence>
<keyword evidence="3 9" id="KW-0032">Aminotransferase</keyword>
<comment type="cofactor">
    <cofactor evidence="1 9">
        <name>pyridoxal 5'-phosphate</name>
        <dbReference type="ChEBI" id="CHEBI:597326"/>
    </cofactor>
</comment>
<dbReference type="PROSITE" id="PS00600">
    <property type="entry name" value="AA_TRANSFER_CLASS_3"/>
    <property type="match status" value="1"/>
</dbReference>
<dbReference type="UniPathway" id="UPA00078">
    <property type="reaction ID" value="UER00160"/>
</dbReference>
<keyword evidence="4 9" id="KW-0808">Transferase</keyword>
<dbReference type="GO" id="GO:0030170">
    <property type="term" value="F:pyridoxal phosphate binding"/>
    <property type="evidence" value="ECO:0007669"/>
    <property type="project" value="UniProtKB-UniRule"/>
</dbReference>
<evidence type="ECO:0000256" key="2">
    <source>
        <dbReference type="ARBA" id="ARBA00005063"/>
    </source>
</evidence>
<dbReference type="Gene3D" id="3.90.1150.10">
    <property type="entry name" value="Aspartate Aminotransferase, domain 1"/>
    <property type="match status" value="1"/>
</dbReference>
<feature type="binding site" evidence="9">
    <location>
        <position position="41"/>
    </location>
    <ligand>
        <name>substrate</name>
    </ligand>
</feature>